<organism evidence="2 3">
    <name type="scientific">Gossypium anomalum</name>
    <dbReference type="NCBI Taxonomy" id="47600"/>
    <lineage>
        <taxon>Eukaryota</taxon>
        <taxon>Viridiplantae</taxon>
        <taxon>Streptophyta</taxon>
        <taxon>Embryophyta</taxon>
        <taxon>Tracheophyta</taxon>
        <taxon>Spermatophyta</taxon>
        <taxon>Magnoliopsida</taxon>
        <taxon>eudicotyledons</taxon>
        <taxon>Gunneridae</taxon>
        <taxon>Pentapetalae</taxon>
        <taxon>rosids</taxon>
        <taxon>malvids</taxon>
        <taxon>Malvales</taxon>
        <taxon>Malvaceae</taxon>
        <taxon>Malvoideae</taxon>
        <taxon>Gossypium</taxon>
    </lineage>
</organism>
<feature type="transmembrane region" description="Helical" evidence="1">
    <location>
        <begin position="128"/>
        <end position="151"/>
    </location>
</feature>
<accession>A0A8J6CPM2</accession>
<evidence type="ECO:0000256" key="1">
    <source>
        <dbReference type="SAM" id="Phobius"/>
    </source>
</evidence>
<dbReference type="EMBL" id="JAHUZN010000010">
    <property type="protein sequence ID" value="KAG8480024.1"/>
    <property type="molecule type" value="Genomic_DNA"/>
</dbReference>
<dbReference type="AlphaFoldDB" id="A0A8J6CPM2"/>
<feature type="transmembrane region" description="Helical" evidence="1">
    <location>
        <begin position="352"/>
        <end position="369"/>
    </location>
</feature>
<dbReference type="OrthoDB" id="997095at2759"/>
<dbReference type="PANTHER" id="PTHR34115">
    <property type="entry name" value="PROTEIN, PUTATIVE-RELATED"/>
    <property type="match status" value="1"/>
</dbReference>
<feature type="transmembrane region" description="Helical" evidence="1">
    <location>
        <begin position="538"/>
        <end position="568"/>
    </location>
</feature>
<feature type="transmembrane region" description="Helical" evidence="1">
    <location>
        <begin position="63"/>
        <end position="81"/>
    </location>
</feature>
<proteinExistence type="predicted"/>
<feature type="transmembrane region" description="Helical" evidence="1">
    <location>
        <begin position="414"/>
        <end position="437"/>
    </location>
</feature>
<dbReference type="PANTHER" id="PTHR34115:SF13">
    <property type="entry name" value="RPB1A"/>
    <property type="match status" value="1"/>
</dbReference>
<feature type="transmembrane region" description="Helical" evidence="1">
    <location>
        <begin position="381"/>
        <end position="402"/>
    </location>
</feature>
<comment type="caution">
    <text evidence="2">The sequence shown here is derived from an EMBL/GenBank/DDBJ whole genome shotgun (WGS) entry which is preliminary data.</text>
</comment>
<keyword evidence="1" id="KW-0472">Membrane</keyword>
<evidence type="ECO:0000313" key="3">
    <source>
        <dbReference type="Proteomes" id="UP000701853"/>
    </source>
</evidence>
<feature type="transmembrane region" description="Helical" evidence="1">
    <location>
        <begin position="574"/>
        <end position="594"/>
    </location>
</feature>
<keyword evidence="1" id="KW-0812">Transmembrane</keyword>
<name>A0A8J6CPM2_9ROSI</name>
<evidence type="ECO:0000313" key="2">
    <source>
        <dbReference type="EMBL" id="KAG8480024.1"/>
    </source>
</evidence>
<protein>
    <submittedName>
        <fullName evidence="2">Uncharacterized protein</fullName>
    </submittedName>
</protein>
<dbReference type="InterPro" id="IPR053258">
    <property type="entry name" value="Ca-permeable_cation_channel"/>
</dbReference>
<feature type="transmembrane region" description="Helical" evidence="1">
    <location>
        <begin position="498"/>
        <end position="518"/>
    </location>
</feature>
<feature type="transmembrane region" description="Helical" evidence="1">
    <location>
        <begin position="222"/>
        <end position="240"/>
    </location>
</feature>
<dbReference type="Proteomes" id="UP000701853">
    <property type="component" value="Chromosome 10"/>
</dbReference>
<sequence>MGRPFESIFEYIRISIAEVAHISIKDKKDVSRPHSIVKVHFPFFIPHFLTYKQTMINNNNNRITSFSFLMIVFLALINLKFQPRNIESPFETQGVVMAMFVICMLVYSITLCIPYFPEVMEDINLLAGSLATALLAFTLFPGLGWVILFIWTIHFVKLIDRAISKLCPFLLTLRVVLGRHAHHNEERCCSNHIHASLGVLLALIPVNYQSTNMAVPFDTHPAIMFIFIAVILVYAAAAAVKTSNDNSSIHRIIVTKISLLSGSLATVILLLVIVPPIGWFVLLIWTFFLVKQIYDGCQMLQLPYWIISVVYYVIYQIFGYRHDHIIPSKRRKMSPGDTPSLRINNNSSSSRFNFLIVVFLALMNLKFQPPNIESPFETQGVIMAIFVICILVYAMTLCTPYFPEVIDDINLLTGSLATVLLTFTLFPALGWVVLFIWTIHSVKLIYGAIPKLGELCQALPSLCNKHIYASLGFLISVFVALIQVKYPPTKTAVLFETHPAIMLIFITAILVCTAAAAIKTSNDNSSIHRIIVTKISLLSGSLATFVLLLVILPPIGWLILLIWTFFLVKQIYDGMLHLPCLITLAVIHVIRQIFRRGRDLKQGGNRLSV</sequence>
<feature type="transmembrane region" description="Helical" evidence="1">
    <location>
        <begin position="260"/>
        <end position="290"/>
    </location>
</feature>
<gene>
    <name evidence="2" type="ORF">CXB51_025151</name>
</gene>
<keyword evidence="3" id="KW-1185">Reference proteome</keyword>
<feature type="transmembrane region" description="Helical" evidence="1">
    <location>
        <begin position="302"/>
        <end position="320"/>
    </location>
</feature>
<reference evidence="2 3" key="1">
    <citation type="journal article" date="2021" name="bioRxiv">
        <title>The Gossypium anomalum genome as a resource for cotton improvement and evolutionary analysis of hybrid incompatibility.</title>
        <authorList>
            <person name="Grover C.E."/>
            <person name="Yuan D."/>
            <person name="Arick M.A."/>
            <person name="Miller E.R."/>
            <person name="Hu G."/>
            <person name="Peterson D.G."/>
            <person name="Wendel J.F."/>
            <person name="Udall J.A."/>
        </authorList>
    </citation>
    <scope>NUCLEOTIDE SEQUENCE [LARGE SCALE GENOMIC DNA]</scope>
    <source>
        <strain evidence="2">JFW-Udall</strain>
        <tissue evidence="2">Leaf</tissue>
    </source>
</reference>
<keyword evidence="1" id="KW-1133">Transmembrane helix</keyword>
<feature type="transmembrane region" description="Helical" evidence="1">
    <location>
        <begin position="467"/>
        <end position="486"/>
    </location>
</feature>
<feature type="transmembrane region" description="Helical" evidence="1">
    <location>
        <begin position="93"/>
        <end position="116"/>
    </location>
</feature>